<dbReference type="PANTHER" id="PTHR30154">
    <property type="entry name" value="LEUCINE-RESPONSIVE REGULATORY PROTEIN"/>
    <property type="match status" value="1"/>
</dbReference>
<keyword evidence="8" id="KW-1185">Reference proteome</keyword>
<dbReference type="InterPro" id="IPR036390">
    <property type="entry name" value="WH_DNA-bd_sf"/>
</dbReference>
<dbReference type="SUPFAM" id="SSF54909">
    <property type="entry name" value="Dimeric alpha+beta barrel"/>
    <property type="match status" value="1"/>
</dbReference>
<evidence type="ECO:0000313" key="8">
    <source>
        <dbReference type="Proteomes" id="UP000441399"/>
    </source>
</evidence>
<dbReference type="OrthoDB" id="166264at2"/>
<feature type="domain" description="HTH asnC-type" evidence="6">
    <location>
        <begin position="1"/>
        <end position="62"/>
    </location>
</feature>
<protein>
    <recommendedName>
        <fullName evidence="5">Leucine-responsive regulatory protein</fullName>
    </recommendedName>
</protein>
<dbReference type="Gene3D" id="1.10.10.10">
    <property type="entry name" value="Winged helix-like DNA-binding domain superfamily/Winged helix DNA-binding domain"/>
    <property type="match status" value="1"/>
</dbReference>
<dbReference type="InterPro" id="IPR011008">
    <property type="entry name" value="Dimeric_a/b-barrel"/>
</dbReference>
<dbReference type="AlphaFoldDB" id="A0A5S9Q5G8"/>
<dbReference type="SUPFAM" id="SSF46785">
    <property type="entry name" value="Winged helix' DNA-binding domain"/>
    <property type="match status" value="1"/>
</dbReference>
<dbReference type="SMART" id="SM00344">
    <property type="entry name" value="HTH_ASNC"/>
    <property type="match status" value="1"/>
</dbReference>
<dbReference type="Pfam" id="PF13412">
    <property type="entry name" value="HTH_24"/>
    <property type="match status" value="1"/>
</dbReference>
<accession>A0A5S9Q5G8</accession>
<gene>
    <name evidence="7" type="primary">lrp_3</name>
    <name evidence="7" type="ORF">OPDIPICF_04629</name>
</gene>
<dbReference type="PANTHER" id="PTHR30154:SF0">
    <property type="entry name" value="LEUCINE-RESPONSIVE REGULATORY PROTEIN"/>
    <property type="match status" value="1"/>
</dbReference>
<keyword evidence="1" id="KW-0805">Transcription regulation</keyword>
<evidence type="ECO:0000259" key="6">
    <source>
        <dbReference type="PROSITE" id="PS50956"/>
    </source>
</evidence>
<dbReference type="PRINTS" id="PR00033">
    <property type="entry name" value="HTHASNC"/>
</dbReference>
<dbReference type="InterPro" id="IPR019888">
    <property type="entry name" value="Tscrpt_reg_AsnC-like"/>
</dbReference>
<dbReference type="InterPro" id="IPR036388">
    <property type="entry name" value="WH-like_DNA-bd_sf"/>
</dbReference>
<keyword evidence="2" id="KW-0238">DNA-binding</keyword>
<evidence type="ECO:0000256" key="3">
    <source>
        <dbReference type="ARBA" id="ARBA00023159"/>
    </source>
</evidence>
<dbReference type="Proteomes" id="UP000441399">
    <property type="component" value="Unassembled WGS sequence"/>
</dbReference>
<keyword evidence="3" id="KW-0010">Activator</keyword>
<evidence type="ECO:0000313" key="7">
    <source>
        <dbReference type="EMBL" id="CAA0112274.1"/>
    </source>
</evidence>
<dbReference type="EMBL" id="CACSIO010000013">
    <property type="protein sequence ID" value="CAA0112274.1"/>
    <property type="molecule type" value="Genomic_DNA"/>
</dbReference>
<dbReference type="GO" id="GO:0006355">
    <property type="term" value="P:regulation of DNA-templated transcription"/>
    <property type="evidence" value="ECO:0007669"/>
    <property type="project" value="UniProtKB-ARBA"/>
</dbReference>
<dbReference type="GO" id="GO:0043565">
    <property type="term" value="F:sequence-specific DNA binding"/>
    <property type="evidence" value="ECO:0007669"/>
    <property type="project" value="InterPro"/>
</dbReference>
<sequence>MDRIDRRILQELQGDGRITNAQLAETVGLSASACLRRVQELERLGVIVGYRAIVDPLALGRGFTVLVAIGLDDHSKRSQRAFESAVVNSPEVVECHNVTGAIEYLLRVEVADLAHYKRFHTDVLGTLPQVHSISSYVVMESIKDERA</sequence>
<dbReference type="PROSITE" id="PS00519">
    <property type="entry name" value="HTH_ASNC_1"/>
    <property type="match status" value="1"/>
</dbReference>
<proteinExistence type="predicted"/>
<dbReference type="GO" id="GO:0043201">
    <property type="term" value="P:response to L-leucine"/>
    <property type="evidence" value="ECO:0007669"/>
    <property type="project" value="TreeGrafter"/>
</dbReference>
<dbReference type="Gene3D" id="3.30.70.920">
    <property type="match status" value="1"/>
</dbReference>
<dbReference type="GO" id="GO:0006524">
    <property type="term" value="P:alanine catabolic process"/>
    <property type="evidence" value="ECO:0007669"/>
    <property type="project" value="TreeGrafter"/>
</dbReference>
<dbReference type="InterPro" id="IPR019885">
    <property type="entry name" value="Tscrpt_reg_HTH_AsnC-type_CS"/>
</dbReference>
<reference evidence="7 8" key="1">
    <citation type="submission" date="2019-11" db="EMBL/GenBank/DDBJ databases">
        <authorList>
            <person name="Holert J."/>
        </authorList>
    </citation>
    <scope>NUCLEOTIDE SEQUENCE [LARGE SCALE GENOMIC DNA]</scope>
    <source>
        <strain evidence="7">SB11_3</strain>
    </source>
</reference>
<evidence type="ECO:0000256" key="5">
    <source>
        <dbReference type="ARBA" id="ARBA00039227"/>
    </source>
</evidence>
<evidence type="ECO:0000256" key="4">
    <source>
        <dbReference type="ARBA" id="ARBA00023163"/>
    </source>
</evidence>
<dbReference type="InterPro" id="IPR019887">
    <property type="entry name" value="Tscrpt_reg_AsnC/Lrp_C"/>
</dbReference>
<keyword evidence="4" id="KW-0804">Transcription</keyword>
<evidence type="ECO:0000256" key="2">
    <source>
        <dbReference type="ARBA" id="ARBA00023125"/>
    </source>
</evidence>
<organism evidence="7 8">
    <name type="scientific">BD1-7 clade bacterium</name>
    <dbReference type="NCBI Taxonomy" id="2029982"/>
    <lineage>
        <taxon>Bacteria</taxon>
        <taxon>Pseudomonadati</taxon>
        <taxon>Pseudomonadota</taxon>
        <taxon>Gammaproteobacteria</taxon>
        <taxon>Cellvibrionales</taxon>
        <taxon>Spongiibacteraceae</taxon>
        <taxon>BD1-7 clade</taxon>
    </lineage>
</organism>
<dbReference type="GO" id="GO:0005829">
    <property type="term" value="C:cytosol"/>
    <property type="evidence" value="ECO:0007669"/>
    <property type="project" value="TreeGrafter"/>
</dbReference>
<dbReference type="CDD" id="cd00090">
    <property type="entry name" value="HTH_ARSR"/>
    <property type="match status" value="1"/>
</dbReference>
<name>A0A5S9Q5G8_9GAMM</name>
<dbReference type="InterPro" id="IPR011991">
    <property type="entry name" value="ArsR-like_HTH"/>
</dbReference>
<dbReference type="InterPro" id="IPR000485">
    <property type="entry name" value="AsnC-type_HTH_dom"/>
</dbReference>
<dbReference type="PROSITE" id="PS50956">
    <property type="entry name" value="HTH_ASNC_2"/>
    <property type="match status" value="1"/>
</dbReference>
<dbReference type="Pfam" id="PF01037">
    <property type="entry name" value="AsnC_trans_reg"/>
    <property type="match status" value="1"/>
</dbReference>
<evidence type="ECO:0000256" key="1">
    <source>
        <dbReference type="ARBA" id="ARBA00023015"/>
    </source>
</evidence>